<organism evidence="3 4">
    <name type="scientific">Mesorhabditis belari</name>
    <dbReference type="NCBI Taxonomy" id="2138241"/>
    <lineage>
        <taxon>Eukaryota</taxon>
        <taxon>Metazoa</taxon>
        <taxon>Ecdysozoa</taxon>
        <taxon>Nematoda</taxon>
        <taxon>Chromadorea</taxon>
        <taxon>Rhabditida</taxon>
        <taxon>Rhabditina</taxon>
        <taxon>Rhabditomorpha</taxon>
        <taxon>Rhabditoidea</taxon>
        <taxon>Rhabditidae</taxon>
        <taxon>Mesorhabditinae</taxon>
        <taxon>Mesorhabditis</taxon>
    </lineage>
</organism>
<keyword evidence="1" id="KW-1133">Transmembrane helix</keyword>
<keyword evidence="1" id="KW-0812">Transmembrane</keyword>
<reference evidence="4" key="1">
    <citation type="submission" date="2024-02" db="UniProtKB">
        <authorList>
            <consortium name="WormBaseParasite"/>
        </authorList>
    </citation>
    <scope>IDENTIFICATION</scope>
</reference>
<accession>A0AAF3J8L2</accession>
<keyword evidence="1" id="KW-0472">Membrane</keyword>
<proteinExistence type="predicted"/>
<protein>
    <submittedName>
        <fullName evidence="4">Uncharacterized protein</fullName>
    </submittedName>
</protein>
<feature type="transmembrane region" description="Helical" evidence="1">
    <location>
        <begin position="429"/>
        <end position="458"/>
    </location>
</feature>
<feature type="chain" id="PRO_5042082676" evidence="2">
    <location>
        <begin position="21"/>
        <end position="482"/>
    </location>
</feature>
<sequence>MKIPLVAVIFIASIAAECRPRPFGCYAWDWEEAANAGASKHAFITKAWHDKNCAESTECPSDCFLHEMKFDKSNLEEKGIQVACKISSLFCDNKEANKSNCIASREVDINSLLPRDYEDKDQLPGFKDLFLSNQMSATSTSKALEKIKAMVLPVCLNTETDVLECKKYSGKRGEICRPDQLSEEALNFKEQRFCTVLESALGGGYPELVSKETSQYAKVSNIWKFTGLPYPLIISASSNFLPGESKDGKTCTDYSMRDCRPKPLCDGDNRKVTWKELEITLENKYALEEFGPKECEISCTSTNQNHWLKAREESGLMCRILDIDGFPLYRRGRPPFARFMNATDNFNKGKFFGVSGHRNKEENSFTAYPYPLNLESIQAIEENMWLNHKTHPFAKKYGSQIKALDVPDCGEDDPDHKICNKMMGNPARLLAIILLIVLCCCLMVTGVGIVTACFIYIFKKNSTRPRKVRDAAVVEAGEKITA</sequence>
<evidence type="ECO:0000313" key="4">
    <source>
        <dbReference type="WBParaSite" id="MBELARI_LOCUS3301"/>
    </source>
</evidence>
<evidence type="ECO:0000256" key="2">
    <source>
        <dbReference type="SAM" id="SignalP"/>
    </source>
</evidence>
<keyword evidence="3" id="KW-1185">Reference proteome</keyword>
<name>A0AAF3J8L2_9BILA</name>
<evidence type="ECO:0000313" key="3">
    <source>
        <dbReference type="Proteomes" id="UP000887575"/>
    </source>
</evidence>
<keyword evidence="2" id="KW-0732">Signal</keyword>
<evidence type="ECO:0000256" key="1">
    <source>
        <dbReference type="SAM" id="Phobius"/>
    </source>
</evidence>
<dbReference type="WBParaSite" id="MBELARI_LOCUS3301">
    <property type="protein sequence ID" value="MBELARI_LOCUS3301"/>
    <property type="gene ID" value="MBELARI_LOCUS3301"/>
</dbReference>
<dbReference type="AlphaFoldDB" id="A0AAF3J8L2"/>
<dbReference type="Proteomes" id="UP000887575">
    <property type="component" value="Unassembled WGS sequence"/>
</dbReference>
<feature type="signal peptide" evidence="2">
    <location>
        <begin position="1"/>
        <end position="20"/>
    </location>
</feature>